<sequence>MVVDGDVTEHAVSGSVDVNFPSNICVTVESETLGELPGIPDTNVGGWENRRTMKIISLTARRPFWVFVWLV</sequence>
<reference evidence="1" key="1">
    <citation type="journal article" date="2019" name="bioRxiv">
        <title>The Genome of the Zebra Mussel, Dreissena polymorpha: A Resource for Invasive Species Research.</title>
        <authorList>
            <person name="McCartney M.A."/>
            <person name="Auch B."/>
            <person name="Kono T."/>
            <person name="Mallez S."/>
            <person name="Zhang Y."/>
            <person name="Obille A."/>
            <person name="Becker A."/>
            <person name="Abrahante J.E."/>
            <person name="Garbe J."/>
            <person name="Badalamenti J.P."/>
            <person name="Herman A."/>
            <person name="Mangelson H."/>
            <person name="Liachko I."/>
            <person name="Sullivan S."/>
            <person name="Sone E.D."/>
            <person name="Koren S."/>
            <person name="Silverstein K.A.T."/>
            <person name="Beckman K.B."/>
            <person name="Gohl D.M."/>
        </authorList>
    </citation>
    <scope>NUCLEOTIDE SEQUENCE</scope>
    <source>
        <strain evidence="1">Duluth1</strain>
        <tissue evidence="1">Whole animal</tissue>
    </source>
</reference>
<dbReference type="Proteomes" id="UP000828390">
    <property type="component" value="Unassembled WGS sequence"/>
</dbReference>
<dbReference type="EMBL" id="JAIWYP010000042">
    <property type="protein sequence ID" value="KAH3691188.1"/>
    <property type="molecule type" value="Genomic_DNA"/>
</dbReference>
<reference evidence="1" key="2">
    <citation type="submission" date="2020-11" db="EMBL/GenBank/DDBJ databases">
        <authorList>
            <person name="McCartney M.A."/>
            <person name="Auch B."/>
            <person name="Kono T."/>
            <person name="Mallez S."/>
            <person name="Becker A."/>
            <person name="Gohl D.M."/>
            <person name="Silverstein K.A.T."/>
            <person name="Koren S."/>
            <person name="Bechman K.B."/>
            <person name="Herman A."/>
            <person name="Abrahante J.E."/>
            <person name="Garbe J."/>
        </authorList>
    </citation>
    <scope>NUCLEOTIDE SEQUENCE</scope>
    <source>
        <strain evidence="1">Duluth1</strain>
        <tissue evidence="1">Whole animal</tissue>
    </source>
</reference>
<comment type="caution">
    <text evidence="1">The sequence shown here is derived from an EMBL/GenBank/DDBJ whole genome shotgun (WGS) entry which is preliminary data.</text>
</comment>
<name>A0A9D3Y3B8_DREPO</name>
<evidence type="ECO:0000313" key="2">
    <source>
        <dbReference type="Proteomes" id="UP000828390"/>
    </source>
</evidence>
<keyword evidence="2" id="KW-1185">Reference proteome</keyword>
<accession>A0A9D3Y3B8</accession>
<organism evidence="1 2">
    <name type="scientific">Dreissena polymorpha</name>
    <name type="common">Zebra mussel</name>
    <name type="synonym">Mytilus polymorpha</name>
    <dbReference type="NCBI Taxonomy" id="45954"/>
    <lineage>
        <taxon>Eukaryota</taxon>
        <taxon>Metazoa</taxon>
        <taxon>Spiralia</taxon>
        <taxon>Lophotrochozoa</taxon>
        <taxon>Mollusca</taxon>
        <taxon>Bivalvia</taxon>
        <taxon>Autobranchia</taxon>
        <taxon>Heteroconchia</taxon>
        <taxon>Euheterodonta</taxon>
        <taxon>Imparidentia</taxon>
        <taxon>Neoheterodontei</taxon>
        <taxon>Myida</taxon>
        <taxon>Dreissenoidea</taxon>
        <taxon>Dreissenidae</taxon>
        <taxon>Dreissena</taxon>
    </lineage>
</organism>
<gene>
    <name evidence="1" type="ORF">DPMN_194416</name>
</gene>
<dbReference type="AlphaFoldDB" id="A0A9D3Y3B8"/>
<proteinExistence type="predicted"/>
<protein>
    <submittedName>
        <fullName evidence="1">Uncharacterized protein</fullName>
    </submittedName>
</protein>
<evidence type="ECO:0000313" key="1">
    <source>
        <dbReference type="EMBL" id="KAH3691188.1"/>
    </source>
</evidence>